<evidence type="ECO:0000256" key="1">
    <source>
        <dbReference type="SAM" id="SignalP"/>
    </source>
</evidence>
<evidence type="ECO:0008006" key="4">
    <source>
        <dbReference type="Google" id="ProtNLM"/>
    </source>
</evidence>
<dbReference type="Proteomes" id="UP000179616">
    <property type="component" value="Unassembled WGS sequence"/>
</dbReference>
<accession>A0A1S1LFH4</accession>
<reference evidence="2 3" key="1">
    <citation type="submission" date="2016-10" db="EMBL/GenBank/DDBJ databases">
        <title>Evaluation of Human, Veterinary and Environmental Mycobacterium chelonae Isolates by Core Genome Phylogenomic Analysis, Targeted Gene Comparison, and Anti-microbial Susceptibility Patterns: A Tale of Mistaken Identities.</title>
        <authorList>
            <person name="Fogelson S.B."/>
            <person name="Camus A.C."/>
            <person name="Lorenz W."/>
            <person name="Vasireddy R."/>
            <person name="Vasireddy S."/>
            <person name="Smith T."/>
            <person name="Brown-Elliott B.A."/>
            <person name="Wallace R.J.Jr."/>
            <person name="Hasan N.A."/>
            <person name="Reischl U."/>
            <person name="Sanchez S."/>
        </authorList>
    </citation>
    <scope>NUCLEOTIDE SEQUENCE [LARGE SCALE GENOMIC DNA]</scope>
    <source>
        <strain evidence="2 3">1559</strain>
    </source>
</reference>
<evidence type="ECO:0000313" key="2">
    <source>
        <dbReference type="EMBL" id="OHU31683.1"/>
    </source>
</evidence>
<sequence>MRVAACAAILLLMLTGCTQSTGGVAMREGASNSHPSSYRERVDKDTLTKRDWGAQLRAVDPCSLVNLDAAATLGQMNYVGARFEPDTCRITYEVPKHDVGVMEELPGFVWDVVVGARDVDYDNQGERTQPGQGECQILVPSGYLQDLITYRIQITGQTRDGCSELRSVVDASRDLIRSPKQRADSTHMPQSKIARLDPCQFLDVWAEGKSFRIVRPQSEYVCDAKLKGDGSDEDETVVAYQVHELDSTPHPATRGEEYTHLRGVLTHFEDRLRRDGPSRGKAMCTIESYVGLDNPITGRDAMSMLPQWVDVVAASGQETEIGCPKLLRAVEEAVRVYQEAS</sequence>
<dbReference type="RefSeq" id="WP_070934904.1">
    <property type="nucleotide sequence ID" value="NZ_MLIK01000003.1"/>
</dbReference>
<feature type="chain" id="PRO_5038420306" description="DUF3558 domain-containing protein" evidence="1">
    <location>
        <begin position="21"/>
        <end position="341"/>
    </location>
</feature>
<comment type="caution">
    <text evidence="2">The sequence shown here is derived from an EMBL/GenBank/DDBJ whole genome shotgun (WGS) entry which is preliminary data.</text>
</comment>
<feature type="signal peptide" evidence="1">
    <location>
        <begin position="1"/>
        <end position="20"/>
    </location>
</feature>
<keyword evidence="1" id="KW-0732">Signal</keyword>
<dbReference type="EMBL" id="MLIK01000003">
    <property type="protein sequence ID" value="OHU31683.1"/>
    <property type="molecule type" value="Genomic_DNA"/>
</dbReference>
<dbReference type="PROSITE" id="PS51257">
    <property type="entry name" value="PROKAR_LIPOPROTEIN"/>
    <property type="match status" value="1"/>
</dbReference>
<dbReference type="STRING" id="948102.BKG76_00245"/>
<proteinExistence type="predicted"/>
<name>A0A1S1LFH4_9MYCO</name>
<evidence type="ECO:0000313" key="3">
    <source>
        <dbReference type="Proteomes" id="UP000179616"/>
    </source>
</evidence>
<gene>
    <name evidence="2" type="ORF">BKG76_00245</name>
</gene>
<dbReference type="AlphaFoldDB" id="A0A1S1LFH4"/>
<organism evidence="2 3">
    <name type="scientific">Mycobacteroides franklinii</name>
    <dbReference type="NCBI Taxonomy" id="948102"/>
    <lineage>
        <taxon>Bacteria</taxon>
        <taxon>Bacillati</taxon>
        <taxon>Actinomycetota</taxon>
        <taxon>Actinomycetes</taxon>
        <taxon>Mycobacteriales</taxon>
        <taxon>Mycobacteriaceae</taxon>
        <taxon>Mycobacteroides</taxon>
    </lineage>
</organism>
<dbReference type="GeneID" id="57165215"/>
<protein>
    <recommendedName>
        <fullName evidence="4">DUF3558 domain-containing protein</fullName>
    </recommendedName>
</protein>